<proteinExistence type="predicted"/>
<dbReference type="EMBL" id="CP165727">
    <property type="protein sequence ID" value="XDV65119.1"/>
    <property type="molecule type" value="Genomic_DNA"/>
</dbReference>
<evidence type="ECO:0000313" key="2">
    <source>
        <dbReference type="EMBL" id="XDV65119.1"/>
    </source>
</evidence>
<dbReference type="AlphaFoldDB" id="A0AB39Y4Q0"/>
<feature type="signal peptide" evidence="1">
    <location>
        <begin position="1"/>
        <end position="27"/>
    </location>
</feature>
<organism evidence="2">
    <name type="scientific">Streptomyces sp. R33</name>
    <dbReference type="NCBI Taxonomy" id="3238629"/>
    <lineage>
        <taxon>Bacteria</taxon>
        <taxon>Bacillati</taxon>
        <taxon>Actinomycetota</taxon>
        <taxon>Actinomycetes</taxon>
        <taxon>Kitasatosporales</taxon>
        <taxon>Streptomycetaceae</taxon>
        <taxon>Streptomyces</taxon>
    </lineage>
</organism>
<name>A0AB39Y4Q0_9ACTN</name>
<reference evidence="2" key="1">
    <citation type="submission" date="2024-08" db="EMBL/GenBank/DDBJ databases">
        <authorList>
            <person name="Yu S.T."/>
        </authorList>
    </citation>
    <scope>NUCLEOTIDE SEQUENCE</scope>
    <source>
        <strain evidence="2">R33</strain>
    </source>
</reference>
<evidence type="ECO:0000256" key="1">
    <source>
        <dbReference type="SAM" id="SignalP"/>
    </source>
</evidence>
<accession>A0AB39Y4Q0</accession>
<keyword evidence="1" id="KW-0732">Signal</keyword>
<gene>
    <name evidence="2" type="ORF">AB5J51_20255</name>
</gene>
<feature type="chain" id="PRO_5044195346" evidence="1">
    <location>
        <begin position="28"/>
        <end position="422"/>
    </location>
</feature>
<dbReference type="RefSeq" id="WP_369778233.1">
    <property type="nucleotide sequence ID" value="NZ_CP165727.1"/>
</dbReference>
<sequence length="422" mass="43536">MRASRAAALAAIVLAGSTLLPIGTAAAADGPQVGAASTYFSVSNYRLVDTRVGNGAPSGKVGPDSVTKIDISNALRLTSGAVPTAAVMNVTVVDPTIDSYITAYPDGQARPVVSSLNVTAGRTVTTNRVTVQVGANGIVDLYNHVGSAHVVVDLQGFYTAKGANSGYAGSTFTIGTPKRLLDTRTTIGDRQGRVGAGEQNALAADVSSVMDPAQPDTELALQVTATEPTEASHVTVYPAGQRVWNTSDLNFGRGQTVTNISYMDVGRSGLGLYNNAGQVDLIVDYVGRFKHNRYDGDVGTSGLFVPASPTRVLDTRIGQGAPAGKAGPGSTTRVKVTGPNGVPANVAAVVVNLTSTNATEDGHITAHAAGTPVPNTSNLNYRTRTDVASMTIVPVSADGYIELYNPHGRTDLVVDVQGYYTS</sequence>
<protein>
    <submittedName>
        <fullName evidence="2">Uncharacterized protein</fullName>
    </submittedName>
</protein>